<sequence length="600" mass="64401">VPRRQLLAVASIPGCFSLAPWLLQQPARSKAEAWVSAAAATRSVGADSTTNSNNSNSNDKAAGQIAGAYRKNQVRRATAPAPARPTTTRAATTTTARPPTTTKRAAPTTKSTPPPTTTSKTTSAPATRSTPITTTRTQITATRTAITTTRIRSKRTTATRTTSFGAALALAAFAARRRRTFRRLGLGRAALAQDNHSCVVKRWIDELVVRRGFCPWAAPADSAGQIRVVTSSATTEEDALADLLLEARNLPRGRQAAKGEAATTVLVCPEVCSWTDFGAFSTFFEDRLLGGEAWLQSEGVRVVAFHPNYTKCLTRPRPGQSVDITLPGPGGQTKATAVVTRAPAGFDSSSGGALMEVQLHEGQLLTVPMPGASGDDLAASVWKDLALRSPRPALHLLRQEDLDKAFVDLGDRMFTDAIFVRNERIARELGSAWASKLLSRCERGDTLSDDEARPECPLAAGCPMRGFEVMWCDSDLQVAKEAGLLEADGLVVSCFQTPELLVENFQSRPNPSAVVAILTSMMERGGRKERGEMNALDLFRAVEQVSEEVGLPAPVMGLISLSADRDAAIAAGADFVVYGNRVRAQQHLLSRLRERDLRSV</sequence>
<accession>A0A813IWX1</accession>
<dbReference type="InterPro" id="IPR009858">
    <property type="entry name" value="DUF1415"/>
</dbReference>
<evidence type="ECO:0000313" key="2">
    <source>
        <dbReference type="EMBL" id="CAE8657574.1"/>
    </source>
</evidence>
<feature type="region of interest" description="Disordered" evidence="1">
    <location>
        <begin position="42"/>
        <end position="61"/>
    </location>
</feature>
<evidence type="ECO:0000313" key="3">
    <source>
        <dbReference type="Proteomes" id="UP000626109"/>
    </source>
</evidence>
<name>A0A813IWX1_POLGL</name>
<comment type="caution">
    <text evidence="2">The sequence shown here is derived from an EMBL/GenBank/DDBJ whole genome shotgun (WGS) entry which is preliminary data.</text>
</comment>
<gene>
    <name evidence="2" type="ORF">PGLA2088_LOCUS12887</name>
</gene>
<feature type="compositionally biased region" description="Low complexity" evidence="1">
    <location>
        <begin position="75"/>
        <end position="138"/>
    </location>
</feature>
<feature type="compositionally biased region" description="Low complexity" evidence="1">
    <location>
        <begin position="48"/>
        <end position="58"/>
    </location>
</feature>
<feature type="region of interest" description="Disordered" evidence="1">
    <location>
        <begin position="69"/>
        <end position="138"/>
    </location>
</feature>
<organism evidence="2 3">
    <name type="scientific">Polarella glacialis</name>
    <name type="common">Dinoflagellate</name>
    <dbReference type="NCBI Taxonomy" id="89957"/>
    <lineage>
        <taxon>Eukaryota</taxon>
        <taxon>Sar</taxon>
        <taxon>Alveolata</taxon>
        <taxon>Dinophyceae</taxon>
        <taxon>Suessiales</taxon>
        <taxon>Suessiaceae</taxon>
        <taxon>Polarella</taxon>
    </lineage>
</organism>
<dbReference type="Proteomes" id="UP000626109">
    <property type="component" value="Unassembled WGS sequence"/>
</dbReference>
<evidence type="ECO:0000256" key="1">
    <source>
        <dbReference type="SAM" id="MobiDB-lite"/>
    </source>
</evidence>
<protein>
    <submittedName>
        <fullName evidence="2">Uncharacterized protein</fullName>
    </submittedName>
</protein>
<feature type="non-terminal residue" evidence="2">
    <location>
        <position position="600"/>
    </location>
</feature>
<proteinExistence type="predicted"/>
<reference evidence="2" key="1">
    <citation type="submission" date="2021-02" db="EMBL/GenBank/DDBJ databases">
        <authorList>
            <person name="Dougan E. K."/>
            <person name="Rhodes N."/>
            <person name="Thang M."/>
            <person name="Chan C."/>
        </authorList>
    </citation>
    <scope>NUCLEOTIDE SEQUENCE</scope>
</reference>
<dbReference type="AlphaFoldDB" id="A0A813IWX1"/>
<dbReference type="EMBL" id="CAJNNW010015315">
    <property type="protein sequence ID" value="CAE8657574.1"/>
    <property type="molecule type" value="Genomic_DNA"/>
</dbReference>
<dbReference type="Pfam" id="PF07209">
    <property type="entry name" value="DUF1415"/>
    <property type="match status" value="1"/>
</dbReference>